<dbReference type="InterPro" id="IPR007685">
    <property type="entry name" value="RelA_SpoT"/>
</dbReference>
<comment type="caution">
    <text evidence="2">The sequence shown here is derived from an EMBL/GenBank/DDBJ whole genome shotgun (WGS) entry which is preliminary data.</text>
</comment>
<name>A0A9X2RDM0_9BACT</name>
<proteinExistence type="predicted"/>
<sequence length="541" mass="60677">MDISDLNVSCSDLVLTDSTSYDEDYSTEKEYSVPQGAQEAARQAVDWKKGDAPGLHETGMRRALQLAQGCDLSRAEMEDIRDWFAKKEHEKKYHEIEGGQPTASLVSWKAWGGDMMMRKAERITDERINPTGAMMIEGMQSYSDLQDEMERENVTKARMNMSKMEQAEQAGMEAGMDALEDGEYIGQSTDEETYQRMAEGILENEGIIRGSMSKRKREQAMTAFGRGWMMAARKNPDDTYDTAAKARERAEELGLEDIHSHGEGEDKVYMPGATHPKYEKALRENPPSVMGREEQYPGIFRDLDGDDIPTADDPDPLTPGNTETIEEVQLSDELRKIFDVQREYDQARQDTKEALEDMPGKVQSRTKTPYSIINKLRRKRIGGEKGITDIAGTRLIVENHNDLEMAVEKIESGALGDVMEKEDHYQSEGNPYSAVHFIVEVDGKPVEVQVLTERIKKIAGAAHTPYKEGHLNADRQRELTNMAERADKGDEQAAKKIDQILQDEEELKRQLSTRKNAAPRSKLGAFGALAGAIGLTAILKS</sequence>
<dbReference type="Pfam" id="PF04607">
    <property type="entry name" value="RelA_SpoT"/>
    <property type="match status" value="1"/>
</dbReference>
<reference evidence="2" key="1">
    <citation type="submission" date="2022-08" db="EMBL/GenBank/DDBJ databases">
        <title>Genomic Encyclopedia of Type Strains, Phase V (KMG-V): Genome sequencing to study the core and pangenomes of soil and plant-associated prokaryotes.</title>
        <authorList>
            <person name="Whitman W."/>
        </authorList>
    </citation>
    <scope>NUCLEOTIDE SEQUENCE</scope>
    <source>
        <strain evidence="2">SP2016B</strain>
    </source>
</reference>
<dbReference type="Proteomes" id="UP001155034">
    <property type="component" value="Unassembled WGS sequence"/>
</dbReference>
<protein>
    <submittedName>
        <fullName evidence="2">PpGpp synthetase/RelA/SpoT-type nucleotidyltransferase</fullName>
    </submittedName>
</protein>
<dbReference type="SUPFAM" id="SSF81301">
    <property type="entry name" value="Nucleotidyltransferase"/>
    <property type="match status" value="1"/>
</dbReference>
<dbReference type="SMART" id="SM00954">
    <property type="entry name" value="RelA_SpoT"/>
    <property type="match status" value="1"/>
</dbReference>
<dbReference type="CDD" id="cd05399">
    <property type="entry name" value="NT_Rel-Spo_like"/>
    <property type="match status" value="1"/>
</dbReference>
<accession>A0A9X2RDM0</accession>
<dbReference type="RefSeq" id="WP_259083821.1">
    <property type="nucleotide sequence ID" value="NZ_JANTYZ010000007.1"/>
</dbReference>
<dbReference type="InterPro" id="IPR043519">
    <property type="entry name" value="NT_sf"/>
</dbReference>
<organism evidence="2 3">
    <name type="scientific">Salinibacter ruber</name>
    <dbReference type="NCBI Taxonomy" id="146919"/>
    <lineage>
        <taxon>Bacteria</taxon>
        <taxon>Pseudomonadati</taxon>
        <taxon>Rhodothermota</taxon>
        <taxon>Rhodothermia</taxon>
        <taxon>Rhodothermales</taxon>
        <taxon>Salinibacteraceae</taxon>
        <taxon>Salinibacter</taxon>
    </lineage>
</organism>
<gene>
    <name evidence="2" type="ORF">GGP82_002435</name>
</gene>
<evidence type="ECO:0000313" key="3">
    <source>
        <dbReference type="Proteomes" id="UP001155034"/>
    </source>
</evidence>
<feature type="domain" description="RelA/SpoT" evidence="1">
    <location>
        <begin position="364"/>
        <end position="470"/>
    </location>
</feature>
<dbReference type="AlphaFoldDB" id="A0A9X2RDM0"/>
<dbReference type="Gene3D" id="3.30.460.10">
    <property type="entry name" value="Beta Polymerase, domain 2"/>
    <property type="match status" value="1"/>
</dbReference>
<dbReference type="GO" id="GO:0015969">
    <property type="term" value="P:guanosine tetraphosphate metabolic process"/>
    <property type="evidence" value="ECO:0007669"/>
    <property type="project" value="InterPro"/>
</dbReference>
<dbReference type="EMBL" id="JANTYZ010000007">
    <property type="protein sequence ID" value="MCS3865871.1"/>
    <property type="molecule type" value="Genomic_DNA"/>
</dbReference>
<evidence type="ECO:0000259" key="1">
    <source>
        <dbReference type="SMART" id="SM00954"/>
    </source>
</evidence>
<evidence type="ECO:0000313" key="2">
    <source>
        <dbReference type="EMBL" id="MCS3865871.1"/>
    </source>
</evidence>